<dbReference type="Proteomes" id="UP000054359">
    <property type="component" value="Unassembled WGS sequence"/>
</dbReference>
<keyword evidence="2" id="KW-1185">Reference proteome</keyword>
<name>A0A087T1Z5_STEMI</name>
<reference evidence="1 2" key="1">
    <citation type="submission" date="2013-11" db="EMBL/GenBank/DDBJ databases">
        <title>Genome sequencing of Stegodyphus mimosarum.</title>
        <authorList>
            <person name="Bechsgaard J."/>
        </authorList>
    </citation>
    <scope>NUCLEOTIDE SEQUENCE [LARGE SCALE GENOMIC DNA]</scope>
</reference>
<proteinExistence type="predicted"/>
<feature type="non-terminal residue" evidence="1">
    <location>
        <position position="57"/>
    </location>
</feature>
<evidence type="ECO:0000313" key="1">
    <source>
        <dbReference type="EMBL" id="KFM59134.1"/>
    </source>
</evidence>
<sequence length="57" mass="6706">MGNILSGLRNTFAWLGRLLYQAAQRLYYDVFFVPALCGYTFTKKELDDYKKLTYLSK</sequence>
<dbReference type="EMBL" id="KK113026">
    <property type="protein sequence ID" value="KFM59134.1"/>
    <property type="molecule type" value="Genomic_DNA"/>
</dbReference>
<organism evidence="1 2">
    <name type="scientific">Stegodyphus mimosarum</name>
    <name type="common">African social velvet spider</name>
    <dbReference type="NCBI Taxonomy" id="407821"/>
    <lineage>
        <taxon>Eukaryota</taxon>
        <taxon>Metazoa</taxon>
        <taxon>Ecdysozoa</taxon>
        <taxon>Arthropoda</taxon>
        <taxon>Chelicerata</taxon>
        <taxon>Arachnida</taxon>
        <taxon>Araneae</taxon>
        <taxon>Araneomorphae</taxon>
        <taxon>Entelegynae</taxon>
        <taxon>Eresoidea</taxon>
        <taxon>Eresidae</taxon>
        <taxon>Stegodyphus</taxon>
    </lineage>
</organism>
<gene>
    <name evidence="1" type="ORF">X975_26768</name>
</gene>
<accession>A0A087T1Z5</accession>
<protein>
    <submittedName>
        <fullName evidence="1">Uncharacterized protein</fullName>
    </submittedName>
</protein>
<evidence type="ECO:0000313" key="2">
    <source>
        <dbReference type="Proteomes" id="UP000054359"/>
    </source>
</evidence>
<dbReference type="OrthoDB" id="10517265at2759"/>
<dbReference type="AlphaFoldDB" id="A0A087T1Z5"/>